<dbReference type="InterPro" id="IPR011332">
    <property type="entry name" value="Ribosomal_zn-bd"/>
</dbReference>
<evidence type="ECO:0000256" key="1">
    <source>
        <dbReference type="ARBA" id="ARBA00008560"/>
    </source>
</evidence>
<dbReference type="EMBL" id="CP069362">
    <property type="protein sequence ID" value="WGS65420.1"/>
    <property type="molecule type" value="Genomic_DNA"/>
</dbReference>
<dbReference type="Pfam" id="PF01783">
    <property type="entry name" value="Ribosomal_L32p"/>
    <property type="match status" value="1"/>
</dbReference>
<dbReference type="NCBIfam" id="TIGR01031">
    <property type="entry name" value="rpmF_bact"/>
    <property type="match status" value="1"/>
</dbReference>
<evidence type="ECO:0000256" key="2">
    <source>
        <dbReference type="ARBA" id="ARBA00022980"/>
    </source>
</evidence>
<evidence type="ECO:0000313" key="6">
    <source>
        <dbReference type="EMBL" id="WGS65420.1"/>
    </source>
</evidence>
<dbReference type="PANTHER" id="PTHR35534:SF1">
    <property type="entry name" value="LARGE RIBOSOMAL SUBUNIT PROTEIN BL32"/>
    <property type="match status" value="1"/>
</dbReference>
<organism evidence="6 7">
    <name type="scientific">Marinitoga aeolica</name>
    <dbReference type="NCBI Taxonomy" id="2809031"/>
    <lineage>
        <taxon>Bacteria</taxon>
        <taxon>Thermotogati</taxon>
        <taxon>Thermotogota</taxon>
        <taxon>Thermotogae</taxon>
        <taxon>Petrotogales</taxon>
        <taxon>Petrotogaceae</taxon>
        <taxon>Marinitoga</taxon>
    </lineage>
</organism>
<dbReference type="RefSeq" id="WP_280999832.1">
    <property type="nucleotide sequence ID" value="NZ_CP069362.1"/>
</dbReference>
<dbReference type="PANTHER" id="PTHR35534">
    <property type="entry name" value="50S RIBOSOMAL PROTEIN L32"/>
    <property type="match status" value="1"/>
</dbReference>
<evidence type="ECO:0000313" key="7">
    <source>
        <dbReference type="Proteomes" id="UP001232493"/>
    </source>
</evidence>
<reference evidence="6 7" key="1">
    <citation type="submission" date="2021-02" db="EMBL/GenBank/DDBJ databases">
        <title>Characterization of Marinitoga sp. nov. str. BP5-C20A.</title>
        <authorList>
            <person name="Erauso G."/>
            <person name="Postec A."/>
        </authorList>
    </citation>
    <scope>NUCLEOTIDE SEQUENCE [LARGE SCALE GENOMIC DNA]</scope>
    <source>
        <strain evidence="6 7">BP5-C20A</strain>
    </source>
</reference>
<keyword evidence="3 5" id="KW-0687">Ribonucleoprotein</keyword>
<dbReference type="GO" id="GO:0005840">
    <property type="term" value="C:ribosome"/>
    <property type="evidence" value="ECO:0007669"/>
    <property type="project" value="UniProtKB-KW"/>
</dbReference>
<keyword evidence="7" id="KW-1185">Reference proteome</keyword>
<gene>
    <name evidence="5 6" type="primary">rpmF</name>
    <name evidence="6" type="ORF">JRV97_02360</name>
</gene>
<dbReference type="InterPro" id="IPR002677">
    <property type="entry name" value="Ribosomal_bL32"/>
</dbReference>
<evidence type="ECO:0000256" key="3">
    <source>
        <dbReference type="ARBA" id="ARBA00023274"/>
    </source>
</evidence>
<dbReference type="HAMAP" id="MF_00340">
    <property type="entry name" value="Ribosomal_bL32"/>
    <property type="match status" value="1"/>
</dbReference>
<dbReference type="InterPro" id="IPR044957">
    <property type="entry name" value="Ribosomal_bL32_bact"/>
</dbReference>
<sequence>MAVPKQKTSRARTHRRRAANLYKAIKVNVTKCPNCGEPKLPHRVCLNCGYYNGKQILEIGE</sequence>
<proteinExistence type="inferred from homology"/>
<protein>
    <recommendedName>
        <fullName evidence="4 5">Large ribosomal subunit protein bL32</fullName>
    </recommendedName>
</protein>
<evidence type="ECO:0000256" key="5">
    <source>
        <dbReference type="HAMAP-Rule" id="MF_00340"/>
    </source>
</evidence>
<accession>A0ABY8PS15</accession>
<dbReference type="SUPFAM" id="SSF57829">
    <property type="entry name" value="Zn-binding ribosomal proteins"/>
    <property type="match status" value="1"/>
</dbReference>
<keyword evidence="2 5" id="KW-0689">Ribosomal protein</keyword>
<name>A0ABY8PS15_9BACT</name>
<dbReference type="Proteomes" id="UP001232493">
    <property type="component" value="Chromosome"/>
</dbReference>
<evidence type="ECO:0000256" key="4">
    <source>
        <dbReference type="ARBA" id="ARBA00035178"/>
    </source>
</evidence>
<comment type="similarity">
    <text evidence="1 5">Belongs to the bacterial ribosomal protein bL32 family.</text>
</comment>